<protein>
    <submittedName>
        <fullName evidence="1">Uncharacterized protein</fullName>
    </submittedName>
</protein>
<dbReference type="Proteomes" id="UP000831701">
    <property type="component" value="Chromosome 5"/>
</dbReference>
<reference evidence="1" key="1">
    <citation type="submission" date="2022-04" db="EMBL/GenBank/DDBJ databases">
        <title>Jade perch genome.</title>
        <authorList>
            <person name="Chao B."/>
        </authorList>
    </citation>
    <scope>NUCLEOTIDE SEQUENCE</scope>
    <source>
        <strain evidence="1">CB-2022</strain>
    </source>
</reference>
<comment type="caution">
    <text evidence="1">The sequence shown here is derived from an EMBL/GenBank/DDBJ whole genome shotgun (WGS) entry which is preliminary data.</text>
</comment>
<feature type="non-terminal residue" evidence="1">
    <location>
        <position position="1"/>
    </location>
</feature>
<dbReference type="EMBL" id="CM041535">
    <property type="protein sequence ID" value="KAI3372741.1"/>
    <property type="molecule type" value="Genomic_DNA"/>
</dbReference>
<organism evidence="1 2">
    <name type="scientific">Scortum barcoo</name>
    <name type="common">barcoo grunter</name>
    <dbReference type="NCBI Taxonomy" id="214431"/>
    <lineage>
        <taxon>Eukaryota</taxon>
        <taxon>Metazoa</taxon>
        <taxon>Chordata</taxon>
        <taxon>Craniata</taxon>
        <taxon>Vertebrata</taxon>
        <taxon>Euteleostomi</taxon>
        <taxon>Actinopterygii</taxon>
        <taxon>Neopterygii</taxon>
        <taxon>Teleostei</taxon>
        <taxon>Neoteleostei</taxon>
        <taxon>Acanthomorphata</taxon>
        <taxon>Eupercaria</taxon>
        <taxon>Centrarchiformes</taxon>
        <taxon>Terapontoidei</taxon>
        <taxon>Terapontidae</taxon>
        <taxon>Scortum</taxon>
    </lineage>
</organism>
<sequence length="183" mass="18976">AYKRGVERGIGQTSTRAEEHTGALIHDHAAMPHSLLPLCVLGLLALSSACYIQNCPRGGKRALPETAIRQCMSCGPGDRGRCFGPNICCGEGLGCLLGSPETAHCVEENYLLTPCQAGGRPCGSEGGRCATSGLCCNSESCAVDSDCLGETEASDPADGPAGNSPVELLLRLLHVATRGQTEY</sequence>
<evidence type="ECO:0000313" key="2">
    <source>
        <dbReference type="Proteomes" id="UP000831701"/>
    </source>
</evidence>
<evidence type="ECO:0000313" key="1">
    <source>
        <dbReference type="EMBL" id="KAI3372741.1"/>
    </source>
</evidence>
<proteinExistence type="predicted"/>
<keyword evidence="2" id="KW-1185">Reference proteome</keyword>
<gene>
    <name evidence="1" type="ORF">L3Q82_023205</name>
</gene>
<accession>A0ACB8WYD0</accession>
<name>A0ACB8WYD0_9TELE</name>